<dbReference type="InterPro" id="IPR012349">
    <property type="entry name" value="Split_barrel_FMN-bd"/>
</dbReference>
<comment type="caution">
    <text evidence="2">The sequence shown here is derived from an EMBL/GenBank/DDBJ whole genome shotgun (WGS) entry which is preliminary data.</text>
</comment>
<dbReference type="Proteomes" id="UP000019364">
    <property type="component" value="Unassembled WGS sequence"/>
</dbReference>
<keyword evidence="3" id="KW-1185">Reference proteome</keyword>
<sequence>MLNTHEANQEAIETVRDIIKGIDVAMLTTMSSEGLVSRPMSTQEVEFDGDLWFMTKKETSVYQEILQQSNVNVAYVHKSYVSIRGEAEIVEDQAKLKEFWNDSYAKFFGGSYDDPSLVLIKIKAETAEYWETGNKTKMVKSLFKKMTGKGSDDIDLNETVDLK</sequence>
<accession>W7YBV4</accession>
<protein>
    <submittedName>
        <fullName evidence="2">General stress protein</fullName>
    </submittedName>
</protein>
<dbReference type="InterPro" id="IPR052917">
    <property type="entry name" value="Stress-Dev_Protein"/>
</dbReference>
<dbReference type="PANTHER" id="PTHR34818:SF1">
    <property type="entry name" value="PROTEIN BLI-3"/>
    <property type="match status" value="1"/>
</dbReference>
<evidence type="ECO:0000259" key="1">
    <source>
        <dbReference type="Pfam" id="PF16242"/>
    </source>
</evidence>
<dbReference type="SUPFAM" id="SSF50475">
    <property type="entry name" value="FMN-binding split barrel"/>
    <property type="match status" value="1"/>
</dbReference>
<dbReference type="PANTHER" id="PTHR34818">
    <property type="entry name" value="PROTEIN BLI-3"/>
    <property type="match status" value="1"/>
</dbReference>
<proteinExistence type="predicted"/>
<evidence type="ECO:0000313" key="3">
    <source>
        <dbReference type="Proteomes" id="UP000019364"/>
    </source>
</evidence>
<name>W7YBV4_9BACL</name>
<evidence type="ECO:0000313" key="2">
    <source>
        <dbReference type="EMBL" id="GAF08340.1"/>
    </source>
</evidence>
<dbReference type="OrthoDB" id="9795235at2"/>
<reference evidence="2 3" key="1">
    <citation type="journal article" date="2014" name="Genome Announc.">
        <title>Draft Genome Sequence of Paenibacillus pini JCM 16418T, Isolated from the Rhizosphere of Pine Tree.</title>
        <authorList>
            <person name="Yuki M."/>
            <person name="Oshima K."/>
            <person name="Suda W."/>
            <person name="Oshida Y."/>
            <person name="Kitamura K."/>
            <person name="Iida Y."/>
            <person name="Hattori M."/>
            <person name="Ohkuma M."/>
        </authorList>
    </citation>
    <scope>NUCLEOTIDE SEQUENCE [LARGE SCALE GENOMIC DNA]</scope>
    <source>
        <strain evidence="2 3">JCM 16418</strain>
    </source>
</reference>
<dbReference type="STRING" id="1236976.JCM16418_2409"/>
<feature type="domain" description="General stress protein FMN-binding split barrel" evidence="1">
    <location>
        <begin position="10"/>
        <end position="149"/>
    </location>
</feature>
<dbReference type="AlphaFoldDB" id="W7YBV4"/>
<dbReference type="EMBL" id="BAVZ01000006">
    <property type="protein sequence ID" value="GAF08340.1"/>
    <property type="molecule type" value="Genomic_DNA"/>
</dbReference>
<dbReference type="eggNOG" id="COG3871">
    <property type="taxonomic scope" value="Bacteria"/>
</dbReference>
<gene>
    <name evidence="2" type="ORF">JCM16418_2409</name>
</gene>
<dbReference type="RefSeq" id="WP_036648671.1">
    <property type="nucleotide sequence ID" value="NZ_BAVZ01000006.1"/>
</dbReference>
<organism evidence="2 3">
    <name type="scientific">Paenibacillus pini JCM 16418</name>
    <dbReference type="NCBI Taxonomy" id="1236976"/>
    <lineage>
        <taxon>Bacteria</taxon>
        <taxon>Bacillati</taxon>
        <taxon>Bacillota</taxon>
        <taxon>Bacilli</taxon>
        <taxon>Bacillales</taxon>
        <taxon>Paenibacillaceae</taxon>
        <taxon>Paenibacillus</taxon>
    </lineage>
</organism>
<dbReference type="InterPro" id="IPR038725">
    <property type="entry name" value="YdaG_split_barrel_FMN-bd"/>
</dbReference>
<dbReference type="Pfam" id="PF16242">
    <property type="entry name" value="Pyrid_ox_like"/>
    <property type="match status" value="1"/>
</dbReference>
<dbReference type="Gene3D" id="2.30.110.10">
    <property type="entry name" value="Electron Transport, Fmn-binding Protein, Chain A"/>
    <property type="match status" value="1"/>
</dbReference>